<evidence type="ECO:0000313" key="1">
    <source>
        <dbReference type="EMBL" id="OON17594.1"/>
    </source>
</evidence>
<sequence>MGLVLRSIALERQLTREDRPATSLVYEANLLSLAMEKARKRKPNFLKHASSSPEWPASDRPPSLKVDIMLIPGRPALKTRSTAGR</sequence>
<proteinExistence type="predicted"/>
<evidence type="ECO:0000313" key="2">
    <source>
        <dbReference type="Proteomes" id="UP000243686"/>
    </source>
</evidence>
<protein>
    <submittedName>
        <fullName evidence="1">Uncharacterized protein</fullName>
    </submittedName>
</protein>
<keyword evidence="2" id="KW-1185">Reference proteome</keyword>
<reference evidence="1 2" key="1">
    <citation type="submission" date="2015-03" db="EMBL/GenBank/DDBJ databases">
        <title>Draft genome of the nematode, Opisthorchis viverrini.</title>
        <authorList>
            <person name="Mitreva M."/>
        </authorList>
    </citation>
    <scope>NUCLEOTIDE SEQUENCE [LARGE SCALE GENOMIC DNA]</scope>
    <source>
        <strain evidence="1">Khon Kaen</strain>
    </source>
</reference>
<gene>
    <name evidence="1" type="ORF">X801_06566</name>
</gene>
<organism evidence="1 2">
    <name type="scientific">Opisthorchis viverrini</name>
    <name type="common">Southeast Asian liver fluke</name>
    <dbReference type="NCBI Taxonomy" id="6198"/>
    <lineage>
        <taxon>Eukaryota</taxon>
        <taxon>Metazoa</taxon>
        <taxon>Spiralia</taxon>
        <taxon>Lophotrochozoa</taxon>
        <taxon>Platyhelminthes</taxon>
        <taxon>Trematoda</taxon>
        <taxon>Digenea</taxon>
        <taxon>Opisthorchiida</taxon>
        <taxon>Opisthorchiata</taxon>
        <taxon>Opisthorchiidae</taxon>
        <taxon>Opisthorchis</taxon>
    </lineage>
</organism>
<dbReference type="EMBL" id="KV895150">
    <property type="protein sequence ID" value="OON17594.1"/>
    <property type="molecule type" value="Genomic_DNA"/>
</dbReference>
<dbReference type="AlphaFoldDB" id="A0A1S8WTB2"/>
<feature type="non-terminal residue" evidence="1">
    <location>
        <position position="85"/>
    </location>
</feature>
<dbReference type="Proteomes" id="UP000243686">
    <property type="component" value="Unassembled WGS sequence"/>
</dbReference>
<accession>A0A1S8WTB2</accession>
<name>A0A1S8WTB2_OPIVI</name>